<gene>
    <name evidence="1" type="ORF">HNR67_004617</name>
</gene>
<keyword evidence="2" id="KW-1185">Reference proteome</keyword>
<protein>
    <submittedName>
        <fullName evidence="1">Uncharacterized protein</fullName>
    </submittedName>
</protein>
<evidence type="ECO:0000313" key="1">
    <source>
        <dbReference type="EMBL" id="MBB4678499.1"/>
    </source>
</evidence>
<name>A0A7W7CFD0_9PSEU</name>
<organism evidence="1 2">
    <name type="scientific">Crossiella cryophila</name>
    <dbReference type="NCBI Taxonomy" id="43355"/>
    <lineage>
        <taxon>Bacteria</taxon>
        <taxon>Bacillati</taxon>
        <taxon>Actinomycetota</taxon>
        <taxon>Actinomycetes</taxon>
        <taxon>Pseudonocardiales</taxon>
        <taxon>Pseudonocardiaceae</taxon>
        <taxon>Crossiella</taxon>
    </lineage>
</organism>
<dbReference type="AlphaFoldDB" id="A0A7W7CFD0"/>
<sequence>MSAARKLQPMSLDPLTAVLQAVAVRTARQFEDRNLTIRRSRVVHGVAPTRWMAGVELPGPACHVGTAGWALEDLHPSTRPVTCRRCLRGGGQRLVPSLRLVDQLALPLEED</sequence>
<dbReference type="EMBL" id="JACHMH010000001">
    <property type="protein sequence ID" value="MBB4678499.1"/>
    <property type="molecule type" value="Genomic_DNA"/>
</dbReference>
<accession>A0A7W7CFD0</accession>
<comment type="caution">
    <text evidence="1">The sequence shown here is derived from an EMBL/GenBank/DDBJ whole genome shotgun (WGS) entry which is preliminary data.</text>
</comment>
<dbReference type="RefSeq" id="WP_185004326.1">
    <property type="nucleotide sequence ID" value="NZ_BAAAUI010000036.1"/>
</dbReference>
<dbReference type="Proteomes" id="UP000533598">
    <property type="component" value="Unassembled WGS sequence"/>
</dbReference>
<proteinExistence type="predicted"/>
<evidence type="ECO:0000313" key="2">
    <source>
        <dbReference type="Proteomes" id="UP000533598"/>
    </source>
</evidence>
<reference evidence="1 2" key="1">
    <citation type="submission" date="2020-08" db="EMBL/GenBank/DDBJ databases">
        <title>Sequencing the genomes of 1000 actinobacteria strains.</title>
        <authorList>
            <person name="Klenk H.-P."/>
        </authorList>
    </citation>
    <scope>NUCLEOTIDE SEQUENCE [LARGE SCALE GENOMIC DNA]</scope>
    <source>
        <strain evidence="1 2">DSM 44230</strain>
    </source>
</reference>